<dbReference type="InterPro" id="IPR008988">
    <property type="entry name" value="Transcriptional_repressor_C"/>
</dbReference>
<feature type="domain" description="Ferrous iron transporter FeoA-like" evidence="1">
    <location>
        <begin position="2"/>
        <end position="75"/>
    </location>
</feature>
<dbReference type="InterPro" id="IPR038157">
    <property type="entry name" value="FeoA_core_dom"/>
</dbReference>
<dbReference type="InterPro" id="IPR052713">
    <property type="entry name" value="FeoA"/>
</dbReference>
<dbReference type="PANTHER" id="PTHR42954">
    <property type="entry name" value="FE(2+) TRANSPORT PROTEIN A"/>
    <property type="match status" value="1"/>
</dbReference>
<evidence type="ECO:0000259" key="1">
    <source>
        <dbReference type="SMART" id="SM00899"/>
    </source>
</evidence>
<dbReference type="Gene3D" id="2.30.30.90">
    <property type="match status" value="1"/>
</dbReference>
<dbReference type="InterPro" id="IPR007167">
    <property type="entry name" value="Fe-transptr_FeoA-like"/>
</dbReference>
<reference evidence="2 3" key="1">
    <citation type="journal article" date="2016" name="Front. Microbiol.">
        <title>Comprehensive Phylogenetic Analysis of Bovine Non-aureus Staphylococci Species Based on Whole-Genome Sequencing.</title>
        <authorList>
            <person name="Naushad S."/>
            <person name="Barkema H.W."/>
            <person name="Luby C."/>
            <person name="Condas L.A."/>
            <person name="Nobrega D.B."/>
            <person name="Carson D.A."/>
            <person name="De Buck J."/>
        </authorList>
    </citation>
    <scope>NUCLEOTIDE SEQUENCE [LARGE SCALE GENOMIC DNA]</scope>
    <source>
        <strain evidence="2 3">SNUC 5959</strain>
    </source>
</reference>
<dbReference type="HOGENOM" id="CLU_150646_12_2_9"/>
<dbReference type="GO" id="GO:0046914">
    <property type="term" value="F:transition metal ion binding"/>
    <property type="evidence" value="ECO:0007669"/>
    <property type="project" value="InterPro"/>
</dbReference>
<dbReference type="STRING" id="1284.SHYC_10475"/>
<dbReference type="AlphaFoldDB" id="A0A0A8HRQ5"/>
<proteinExistence type="predicted"/>
<name>A0A0A8HRQ5_STAHY</name>
<dbReference type="SMART" id="SM00899">
    <property type="entry name" value="FeoA"/>
    <property type="match status" value="1"/>
</dbReference>
<dbReference type="GeneID" id="41073865"/>
<dbReference type="Proteomes" id="UP000285625">
    <property type="component" value="Unassembled WGS sequence"/>
</dbReference>
<accession>A0A0A8HRQ5</accession>
<protein>
    <submittedName>
        <fullName evidence="2">Ferrous iron transport protein A</fullName>
    </submittedName>
</protein>
<gene>
    <name evidence="2" type="ORF">BUZ57_03350</name>
</gene>
<evidence type="ECO:0000313" key="2">
    <source>
        <dbReference type="EMBL" id="RIO46757.1"/>
    </source>
</evidence>
<evidence type="ECO:0000313" key="3">
    <source>
        <dbReference type="Proteomes" id="UP000285625"/>
    </source>
</evidence>
<organism evidence="2 3">
    <name type="scientific">Staphylococcus hyicus</name>
    <dbReference type="NCBI Taxonomy" id="1284"/>
    <lineage>
        <taxon>Bacteria</taxon>
        <taxon>Bacillati</taxon>
        <taxon>Bacillota</taxon>
        <taxon>Bacilli</taxon>
        <taxon>Bacillales</taxon>
        <taxon>Staphylococcaceae</taxon>
        <taxon>Staphylococcus</taxon>
    </lineage>
</organism>
<dbReference type="PANTHER" id="PTHR42954:SF1">
    <property type="entry name" value="FERROUS IRON TRANSPORTER FEOA DOMAIN-CONTAINING PROTEIN"/>
    <property type="match status" value="1"/>
</dbReference>
<comment type="caution">
    <text evidence="2">The sequence shown here is derived from an EMBL/GenBank/DDBJ whole genome shotgun (WGS) entry which is preliminary data.</text>
</comment>
<dbReference type="Pfam" id="PF04023">
    <property type="entry name" value="FeoA"/>
    <property type="match status" value="1"/>
</dbReference>
<dbReference type="KEGG" id="shu:SHYC_10475"/>
<dbReference type="EMBL" id="QXVO01000007">
    <property type="protein sequence ID" value="RIO46757.1"/>
    <property type="molecule type" value="Genomic_DNA"/>
</dbReference>
<dbReference type="SUPFAM" id="SSF50037">
    <property type="entry name" value="C-terminal domain of transcriptional repressors"/>
    <property type="match status" value="1"/>
</dbReference>
<sequence length="78" mass="8724">MTHVAEAQLGVNYVVTTLNMKNTNLKHRLRALGCVEGCQLQVQQKGLFKGPCTININGQHISIRYCDACNICLEHCHE</sequence>
<dbReference type="RefSeq" id="WP_039646882.1">
    <property type="nucleotide sequence ID" value="NZ_CP008747.1"/>
</dbReference>